<dbReference type="InterPro" id="IPR029058">
    <property type="entry name" value="AB_hydrolase_fold"/>
</dbReference>
<dbReference type="Gene3D" id="3.40.50.1820">
    <property type="entry name" value="alpha/beta hydrolase"/>
    <property type="match status" value="1"/>
</dbReference>
<evidence type="ECO:0000313" key="3">
    <source>
        <dbReference type="EMBL" id="KAK7806258.1"/>
    </source>
</evidence>
<dbReference type="Pfam" id="PF00135">
    <property type="entry name" value="COesterase"/>
    <property type="match status" value="1"/>
</dbReference>
<gene>
    <name evidence="3" type="ORF">U0070_023873</name>
</gene>
<name>A0AAW0HW01_MYOGA</name>
<keyword evidence="4" id="KW-1185">Reference proteome</keyword>
<dbReference type="PANTHER" id="PTHR11559">
    <property type="entry name" value="CARBOXYLESTERASE"/>
    <property type="match status" value="1"/>
</dbReference>
<feature type="non-terminal residue" evidence="3">
    <location>
        <position position="160"/>
    </location>
</feature>
<dbReference type="InterPro" id="IPR050309">
    <property type="entry name" value="Type-B_Carboxylest/Lipase"/>
</dbReference>
<sequence>HPSSPPVVDTLHGKVLGKYVSLEGFVQPAAIFLGVPFAKPPLGSLRFAPSQPAEPWIFVKNFTSYPPMCSQDAVGGQVLSELFTNRKESIPLKFSEDCLYLNIYTPADLRKNIRLPVMVWIHGGGLMIGGTSMYDGLALSAHEDVVVVTIQYRLGVWGLL</sequence>
<dbReference type="InterPro" id="IPR002018">
    <property type="entry name" value="CarbesteraseB"/>
</dbReference>
<feature type="domain" description="Carboxylesterase type B" evidence="2">
    <location>
        <begin position="5"/>
        <end position="159"/>
    </location>
</feature>
<dbReference type="EMBL" id="JBBHLL010000307">
    <property type="protein sequence ID" value="KAK7806258.1"/>
    <property type="molecule type" value="Genomic_DNA"/>
</dbReference>
<dbReference type="AlphaFoldDB" id="A0AAW0HW01"/>
<comment type="similarity">
    <text evidence="1">Belongs to the type-B carboxylesterase/lipase family.</text>
</comment>
<evidence type="ECO:0000259" key="2">
    <source>
        <dbReference type="Pfam" id="PF00135"/>
    </source>
</evidence>
<dbReference type="SUPFAM" id="SSF53474">
    <property type="entry name" value="alpha/beta-Hydrolases"/>
    <property type="match status" value="1"/>
</dbReference>
<organism evidence="3 4">
    <name type="scientific">Myodes glareolus</name>
    <name type="common">Bank vole</name>
    <name type="synonym">Clethrionomys glareolus</name>
    <dbReference type="NCBI Taxonomy" id="447135"/>
    <lineage>
        <taxon>Eukaryota</taxon>
        <taxon>Metazoa</taxon>
        <taxon>Chordata</taxon>
        <taxon>Craniata</taxon>
        <taxon>Vertebrata</taxon>
        <taxon>Euteleostomi</taxon>
        <taxon>Mammalia</taxon>
        <taxon>Eutheria</taxon>
        <taxon>Euarchontoglires</taxon>
        <taxon>Glires</taxon>
        <taxon>Rodentia</taxon>
        <taxon>Myomorpha</taxon>
        <taxon>Muroidea</taxon>
        <taxon>Cricetidae</taxon>
        <taxon>Arvicolinae</taxon>
        <taxon>Myodes</taxon>
    </lineage>
</organism>
<accession>A0AAW0HW01</accession>
<evidence type="ECO:0000256" key="1">
    <source>
        <dbReference type="ARBA" id="ARBA00005964"/>
    </source>
</evidence>
<evidence type="ECO:0000313" key="4">
    <source>
        <dbReference type="Proteomes" id="UP001488838"/>
    </source>
</evidence>
<dbReference type="PROSITE" id="PS00941">
    <property type="entry name" value="CARBOXYLESTERASE_B_2"/>
    <property type="match status" value="1"/>
</dbReference>
<feature type="non-terminal residue" evidence="3">
    <location>
        <position position="1"/>
    </location>
</feature>
<protein>
    <recommendedName>
        <fullName evidence="2">Carboxylesterase type B domain-containing protein</fullName>
    </recommendedName>
</protein>
<reference evidence="3 4" key="1">
    <citation type="journal article" date="2023" name="bioRxiv">
        <title>Conserved and derived expression patterns and positive selection on dental genes reveal complex evolutionary context of ever-growing rodent molars.</title>
        <authorList>
            <person name="Calamari Z.T."/>
            <person name="Song A."/>
            <person name="Cohen E."/>
            <person name="Akter M."/>
            <person name="Roy R.D."/>
            <person name="Hallikas O."/>
            <person name="Christensen M.M."/>
            <person name="Li P."/>
            <person name="Marangoni P."/>
            <person name="Jernvall J."/>
            <person name="Klein O.D."/>
        </authorList>
    </citation>
    <scope>NUCLEOTIDE SEQUENCE [LARGE SCALE GENOMIC DNA]</scope>
    <source>
        <strain evidence="3">V071</strain>
    </source>
</reference>
<proteinExistence type="inferred from homology"/>
<dbReference type="InterPro" id="IPR019819">
    <property type="entry name" value="Carboxylesterase_B_CS"/>
</dbReference>
<comment type="caution">
    <text evidence="3">The sequence shown here is derived from an EMBL/GenBank/DDBJ whole genome shotgun (WGS) entry which is preliminary data.</text>
</comment>
<dbReference type="Proteomes" id="UP001488838">
    <property type="component" value="Unassembled WGS sequence"/>
</dbReference>